<dbReference type="PATRIC" id="fig|1543721.4.peg.2054"/>
<gene>
    <name evidence="11" type="ORF">AAY24_09900</name>
</gene>
<comment type="function">
    <text evidence="9">Acts as a magnesium transporter.</text>
</comment>
<dbReference type="SUPFAM" id="SSF54631">
    <property type="entry name" value="CBS-domain pair"/>
    <property type="match status" value="1"/>
</dbReference>
<dbReference type="NCBIfam" id="TIGR00400">
    <property type="entry name" value="mgtE"/>
    <property type="match status" value="1"/>
</dbReference>
<dbReference type="Gene3D" id="1.10.357.20">
    <property type="entry name" value="SLC41 divalent cation transporters, integral membrane domain"/>
    <property type="match status" value="1"/>
</dbReference>
<dbReference type="PANTHER" id="PTHR43773">
    <property type="entry name" value="MAGNESIUM TRANSPORTER MGTE"/>
    <property type="match status" value="1"/>
</dbReference>
<evidence type="ECO:0000256" key="7">
    <source>
        <dbReference type="ARBA" id="ARBA00023136"/>
    </source>
</evidence>
<keyword evidence="8" id="KW-0129">CBS domain</keyword>
<keyword evidence="3 9" id="KW-0813">Transport</keyword>
<dbReference type="SUPFAM" id="SSF161093">
    <property type="entry name" value="MgtE membrane domain-like"/>
    <property type="match status" value="1"/>
</dbReference>
<accession>A0A0F7JY56</accession>
<dbReference type="KEGG" id="seds:AAY24_09900"/>
<keyword evidence="9" id="KW-1003">Cell membrane</keyword>
<evidence type="ECO:0000256" key="4">
    <source>
        <dbReference type="ARBA" id="ARBA00022692"/>
    </source>
</evidence>
<evidence type="ECO:0000256" key="8">
    <source>
        <dbReference type="PROSITE-ProRule" id="PRU00703"/>
    </source>
</evidence>
<dbReference type="InterPro" id="IPR000644">
    <property type="entry name" value="CBS_dom"/>
</dbReference>
<evidence type="ECO:0000256" key="1">
    <source>
        <dbReference type="ARBA" id="ARBA00004141"/>
    </source>
</evidence>
<dbReference type="InterPro" id="IPR038076">
    <property type="entry name" value="MgtE_N_sf"/>
</dbReference>
<evidence type="ECO:0000256" key="9">
    <source>
        <dbReference type="RuleBase" id="RU362011"/>
    </source>
</evidence>
<dbReference type="Pfam" id="PF03448">
    <property type="entry name" value="MgtE_N"/>
    <property type="match status" value="1"/>
</dbReference>
<feature type="domain" description="CBS" evidence="10">
    <location>
        <begin position="208"/>
        <end position="266"/>
    </location>
</feature>
<feature type="transmembrane region" description="Helical" evidence="9">
    <location>
        <begin position="425"/>
        <end position="452"/>
    </location>
</feature>
<dbReference type="GO" id="GO:0046872">
    <property type="term" value="F:metal ion binding"/>
    <property type="evidence" value="ECO:0007669"/>
    <property type="project" value="UniProtKB-KW"/>
</dbReference>
<dbReference type="EMBL" id="CP011412">
    <property type="protein sequence ID" value="AKH20617.1"/>
    <property type="molecule type" value="Genomic_DNA"/>
</dbReference>
<comment type="subcellular location">
    <subcellularLocation>
        <location evidence="9">Cell membrane</location>
        <topology evidence="9">Multi-pass membrane protein</topology>
    </subcellularLocation>
    <subcellularLocation>
        <location evidence="1">Membrane</location>
        <topology evidence="1">Multi-pass membrane protein</topology>
    </subcellularLocation>
</comment>
<feature type="transmembrane region" description="Helical" evidence="9">
    <location>
        <begin position="364"/>
        <end position="385"/>
    </location>
</feature>
<evidence type="ECO:0000259" key="10">
    <source>
        <dbReference type="PROSITE" id="PS51371"/>
    </source>
</evidence>
<dbReference type="OrthoDB" id="9790355at2"/>
<proteinExistence type="inferred from homology"/>
<dbReference type="GO" id="GO:0005886">
    <property type="term" value="C:plasma membrane"/>
    <property type="evidence" value="ECO:0007669"/>
    <property type="project" value="UniProtKB-SubCell"/>
</dbReference>
<dbReference type="InterPro" id="IPR006669">
    <property type="entry name" value="MgtE_transporter"/>
</dbReference>
<dbReference type="SMART" id="SM00116">
    <property type="entry name" value="CBS"/>
    <property type="match status" value="1"/>
</dbReference>
<dbReference type="Pfam" id="PF00571">
    <property type="entry name" value="CBS"/>
    <property type="match status" value="2"/>
</dbReference>
<dbReference type="Proteomes" id="UP000034410">
    <property type="component" value="Chromosome"/>
</dbReference>
<dbReference type="InterPro" id="IPR006667">
    <property type="entry name" value="SLC41_membr_dom"/>
</dbReference>
<dbReference type="GO" id="GO:0015095">
    <property type="term" value="F:magnesium ion transmembrane transporter activity"/>
    <property type="evidence" value="ECO:0007669"/>
    <property type="project" value="UniProtKB-UniRule"/>
</dbReference>
<evidence type="ECO:0000256" key="3">
    <source>
        <dbReference type="ARBA" id="ARBA00022448"/>
    </source>
</evidence>
<keyword evidence="12" id="KW-1185">Reference proteome</keyword>
<comment type="similarity">
    <text evidence="2 9">Belongs to the SLC41A transporter family.</text>
</comment>
<feature type="transmembrane region" description="Helical" evidence="9">
    <location>
        <begin position="391"/>
        <end position="413"/>
    </location>
</feature>
<dbReference type="InterPro" id="IPR046342">
    <property type="entry name" value="CBS_dom_sf"/>
</dbReference>
<dbReference type="Pfam" id="PF01769">
    <property type="entry name" value="MgtE"/>
    <property type="match status" value="1"/>
</dbReference>
<dbReference type="CDD" id="cd04606">
    <property type="entry name" value="CBS_pair_Mg_transporter"/>
    <property type="match status" value="1"/>
</dbReference>
<sequence>MSDQAPEHNDSTRLDRMQRALESGTLQQSRRMLNALHPGEIAHLLESLPLAQRDIAWRLVNEENGGEVLILVADEVRADLISKMDTEELLAATEGLDTDDLADLVQDLPRAITDEILDSLDHQRRERLEAVLSYPEDTAGGLMNPDAITVRPEVTLDVVMRYLRHLKDKIPPQTDILMVVNRDGKYLGVLPLTVLVTHGLDETVAEVMSLDVRGIPATWDDGKVANRFEQHDLISAPVVDEAGKLVGRITIDDVVDVIREEGEHQFMGQAGLSEDEDMFAPVMISTRRRALWLGINLITALLASWVIGQFEATIEKVVALAVLMPIVASMGGIAGSQTLTLTIRGIALGQLSAKNTRWLILKEMAVGGLNSLIWAGVMAVIAGFWFHDANIGLLIATAMCINLLLAALVGTVLPMALAKLGIDPALAGSVLLTTVTDIVGFFAFLGLATLFLI</sequence>
<name>A0A0F7JY56_9GAMM</name>
<evidence type="ECO:0000313" key="12">
    <source>
        <dbReference type="Proteomes" id="UP000034410"/>
    </source>
</evidence>
<reference evidence="11 12" key="1">
    <citation type="journal article" date="2015" name="Genome Announc.">
        <title>Complete Genome Sequence of Sedimenticola thiotaurini Strain SIP-G1, a Polyphosphate- and Polyhydroxyalkanoate-Accumulating Sulfur-Oxidizing Gammaproteobacterium Isolated from Salt Marsh Sediments.</title>
        <authorList>
            <person name="Flood B.E."/>
            <person name="Jones D.S."/>
            <person name="Bailey J.V."/>
        </authorList>
    </citation>
    <scope>NUCLEOTIDE SEQUENCE [LARGE SCALE GENOMIC DNA]</scope>
    <source>
        <strain evidence="11 12">SIP-G1</strain>
    </source>
</reference>
<dbReference type="InterPro" id="IPR006668">
    <property type="entry name" value="Mg_transptr_MgtE_intracell_dom"/>
</dbReference>
<feature type="domain" description="CBS" evidence="10">
    <location>
        <begin position="143"/>
        <end position="206"/>
    </location>
</feature>
<keyword evidence="9" id="KW-0479">Metal-binding</keyword>
<evidence type="ECO:0000256" key="6">
    <source>
        <dbReference type="ARBA" id="ARBA00022989"/>
    </source>
</evidence>
<keyword evidence="7 9" id="KW-0472">Membrane</keyword>
<dbReference type="Gene3D" id="1.25.60.10">
    <property type="entry name" value="MgtE N-terminal domain-like"/>
    <property type="match status" value="1"/>
</dbReference>
<dbReference type="PROSITE" id="PS51371">
    <property type="entry name" value="CBS"/>
    <property type="match status" value="2"/>
</dbReference>
<evidence type="ECO:0000256" key="2">
    <source>
        <dbReference type="ARBA" id="ARBA00009749"/>
    </source>
</evidence>
<evidence type="ECO:0000313" key="11">
    <source>
        <dbReference type="EMBL" id="AKH20617.1"/>
    </source>
</evidence>
<comment type="subunit">
    <text evidence="9">Homodimer.</text>
</comment>
<dbReference type="Gene3D" id="3.10.580.10">
    <property type="entry name" value="CBS-domain"/>
    <property type="match status" value="1"/>
</dbReference>
<dbReference type="SUPFAM" id="SSF158791">
    <property type="entry name" value="MgtE N-terminal domain-like"/>
    <property type="match status" value="1"/>
</dbReference>
<keyword evidence="5 9" id="KW-0460">Magnesium</keyword>
<protein>
    <recommendedName>
        <fullName evidence="9">Magnesium transporter MgtE</fullName>
    </recommendedName>
</protein>
<organism evidence="11 12">
    <name type="scientific">Sedimenticola thiotaurini</name>
    <dbReference type="NCBI Taxonomy" id="1543721"/>
    <lineage>
        <taxon>Bacteria</taxon>
        <taxon>Pseudomonadati</taxon>
        <taxon>Pseudomonadota</taxon>
        <taxon>Gammaproteobacteria</taxon>
        <taxon>Chromatiales</taxon>
        <taxon>Sedimenticolaceae</taxon>
        <taxon>Sedimenticola</taxon>
    </lineage>
</organism>
<feature type="transmembrane region" description="Helical" evidence="9">
    <location>
        <begin position="290"/>
        <end position="307"/>
    </location>
</feature>
<dbReference type="AlphaFoldDB" id="A0A0F7JY56"/>
<dbReference type="SMART" id="SM00924">
    <property type="entry name" value="MgtE_N"/>
    <property type="match status" value="1"/>
</dbReference>
<dbReference type="RefSeq" id="WP_046859550.1">
    <property type="nucleotide sequence ID" value="NZ_CP011412.1"/>
</dbReference>
<dbReference type="InterPro" id="IPR036739">
    <property type="entry name" value="SLC41_membr_dom_sf"/>
</dbReference>
<keyword evidence="4 9" id="KW-0812">Transmembrane</keyword>
<dbReference type="PANTHER" id="PTHR43773:SF1">
    <property type="entry name" value="MAGNESIUM TRANSPORTER MGTE"/>
    <property type="match status" value="1"/>
</dbReference>
<evidence type="ECO:0000256" key="5">
    <source>
        <dbReference type="ARBA" id="ARBA00022842"/>
    </source>
</evidence>
<feature type="transmembrane region" description="Helical" evidence="9">
    <location>
        <begin position="319"/>
        <end position="343"/>
    </location>
</feature>
<keyword evidence="6 9" id="KW-1133">Transmembrane helix</keyword>